<proteinExistence type="predicted"/>
<organism evidence="2 3">
    <name type="scientific">Trichomalopsis sarcophagae</name>
    <dbReference type="NCBI Taxonomy" id="543379"/>
    <lineage>
        <taxon>Eukaryota</taxon>
        <taxon>Metazoa</taxon>
        <taxon>Ecdysozoa</taxon>
        <taxon>Arthropoda</taxon>
        <taxon>Hexapoda</taxon>
        <taxon>Insecta</taxon>
        <taxon>Pterygota</taxon>
        <taxon>Neoptera</taxon>
        <taxon>Endopterygota</taxon>
        <taxon>Hymenoptera</taxon>
        <taxon>Apocrita</taxon>
        <taxon>Proctotrupomorpha</taxon>
        <taxon>Chalcidoidea</taxon>
        <taxon>Pteromalidae</taxon>
        <taxon>Pteromalinae</taxon>
        <taxon>Trichomalopsis</taxon>
    </lineage>
</organism>
<keyword evidence="1" id="KW-1133">Transmembrane helix</keyword>
<keyword evidence="1" id="KW-0812">Transmembrane</keyword>
<evidence type="ECO:0000256" key="1">
    <source>
        <dbReference type="SAM" id="Phobius"/>
    </source>
</evidence>
<reference evidence="2 3" key="1">
    <citation type="journal article" date="2017" name="Curr. Biol.">
        <title>The Evolution of Venom by Co-option of Single-Copy Genes.</title>
        <authorList>
            <person name="Martinson E.O."/>
            <person name="Mrinalini"/>
            <person name="Kelkar Y.D."/>
            <person name="Chang C.H."/>
            <person name="Werren J.H."/>
        </authorList>
    </citation>
    <scope>NUCLEOTIDE SEQUENCE [LARGE SCALE GENOMIC DNA]</scope>
    <source>
        <strain evidence="2 3">Alberta</strain>
        <tissue evidence="2">Whole body</tissue>
    </source>
</reference>
<gene>
    <name evidence="2" type="ORF">TSAR_001617</name>
</gene>
<comment type="caution">
    <text evidence="2">The sequence shown here is derived from an EMBL/GenBank/DDBJ whole genome shotgun (WGS) entry which is preliminary data.</text>
</comment>
<evidence type="ECO:0000313" key="2">
    <source>
        <dbReference type="EMBL" id="OXU27534.1"/>
    </source>
</evidence>
<feature type="transmembrane region" description="Helical" evidence="1">
    <location>
        <begin position="69"/>
        <end position="88"/>
    </location>
</feature>
<dbReference type="EMBL" id="NNAY01000586">
    <property type="protein sequence ID" value="OXU27534.1"/>
    <property type="molecule type" value="Genomic_DNA"/>
</dbReference>
<keyword evidence="1" id="KW-0472">Membrane</keyword>
<evidence type="ECO:0000313" key="3">
    <source>
        <dbReference type="Proteomes" id="UP000215335"/>
    </source>
</evidence>
<sequence>MAGATNKRFQDETELDAAKDVMKQTSRIGFFRDQLLVSLGNAKGEAIMRLSPLNSLSIPYGRALRLTRMLTLFALLVATLLQRIPYAVGFLTNNFLKREYVDKSKKGKRERGREKILKL</sequence>
<name>A0A232F9J1_9HYME</name>
<dbReference type="AlphaFoldDB" id="A0A232F9J1"/>
<accession>A0A232F9J1</accession>
<protein>
    <submittedName>
        <fullName evidence="2">Uncharacterized protein</fullName>
    </submittedName>
</protein>
<keyword evidence="3" id="KW-1185">Reference proteome</keyword>
<dbReference type="Proteomes" id="UP000215335">
    <property type="component" value="Unassembled WGS sequence"/>
</dbReference>